<feature type="transmembrane region" description="Helical" evidence="2">
    <location>
        <begin position="227"/>
        <end position="249"/>
    </location>
</feature>
<evidence type="ECO:0000313" key="4">
    <source>
        <dbReference type="Proteomes" id="UP001239462"/>
    </source>
</evidence>
<feature type="region of interest" description="Disordered" evidence="1">
    <location>
        <begin position="263"/>
        <end position="328"/>
    </location>
</feature>
<accession>A0ABT7PCL6</accession>
<feature type="compositionally biased region" description="Polar residues" evidence="1">
    <location>
        <begin position="312"/>
        <end position="325"/>
    </location>
</feature>
<name>A0ABT7PCL6_9BACT</name>
<evidence type="ECO:0000256" key="1">
    <source>
        <dbReference type="SAM" id="MobiDB-lite"/>
    </source>
</evidence>
<keyword evidence="2" id="KW-0472">Membrane</keyword>
<dbReference type="EMBL" id="JASZZN010000002">
    <property type="protein sequence ID" value="MDM4014240.1"/>
    <property type="molecule type" value="Genomic_DNA"/>
</dbReference>
<feature type="region of interest" description="Disordered" evidence="1">
    <location>
        <begin position="395"/>
        <end position="436"/>
    </location>
</feature>
<evidence type="ECO:0000256" key="2">
    <source>
        <dbReference type="SAM" id="Phobius"/>
    </source>
</evidence>
<keyword evidence="4" id="KW-1185">Reference proteome</keyword>
<feature type="compositionally biased region" description="Basic and acidic residues" evidence="1">
    <location>
        <begin position="291"/>
        <end position="311"/>
    </location>
</feature>
<protein>
    <submittedName>
        <fullName evidence="3">Uncharacterized protein</fullName>
    </submittedName>
</protein>
<dbReference type="RefSeq" id="WP_289162027.1">
    <property type="nucleotide sequence ID" value="NZ_JASZZN010000002.1"/>
</dbReference>
<dbReference type="Proteomes" id="UP001239462">
    <property type="component" value="Unassembled WGS sequence"/>
</dbReference>
<feature type="compositionally biased region" description="Polar residues" evidence="1">
    <location>
        <begin position="395"/>
        <end position="404"/>
    </location>
</feature>
<feature type="region of interest" description="Disordered" evidence="1">
    <location>
        <begin position="1"/>
        <end position="34"/>
    </location>
</feature>
<evidence type="ECO:0000313" key="3">
    <source>
        <dbReference type="EMBL" id="MDM4014240.1"/>
    </source>
</evidence>
<proteinExistence type="predicted"/>
<comment type="caution">
    <text evidence="3">The sequence shown here is derived from an EMBL/GenBank/DDBJ whole genome shotgun (WGS) entry which is preliminary data.</text>
</comment>
<keyword evidence="2" id="KW-0812">Transmembrane</keyword>
<gene>
    <name evidence="3" type="ORF">QTN89_02280</name>
</gene>
<reference evidence="3 4" key="1">
    <citation type="submission" date="2023-06" db="EMBL/GenBank/DDBJ databases">
        <title>Roseiconus lacunae JC819 isolated from Gulf of Mannar region, Tamil Nadu.</title>
        <authorList>
            <person name="Pk S."/>
            <person name="Ch S."/>
            <person name="Ch V.R."/>
        </authorList>
    </citation>
    <scope>NUCLEOTIDE SEQUENCE [LARGE SCALE GENOMIC DNA]</scope>
    <source>
        <strain evidence="3 4">JC819</strain>
    </source>
</reference>
<feature type="compositionally biased region" description="Polar residues" evidence="1">
    <location>
        <begin position="267"/>
        <end position="277"/>
    </location>
</feature>
<keyword evidence="2" id="KW-1133">Transmembrane helix</keyword>
<feature type="region of interest" description="Disordered" evidence="1">
    <location>
        <begin position="360"/>
        <end position="380"/>
    </location>
</feature>
<organism evidence="3 4">
    <name type="scientific">Roseiconus lacunae</name>
    <dbReference type="NCBI Taxonomy" id="2605694"/>
    <lineage>
        <taxon>Bacteria</taxon>
        <taxon>Pseudomonadati</taxon>
        <taxon>Planctomycetota</taxon>
        <taxon>Planctomycetia</taxon>
        <taxon>Pirellulales</taxon>
        <taxon>Pirellulaceae</taxon>
        <taxon>Roseiconus</taxon>
    </lineage>
</organism>
<sequence>MDPLSTKLSGHLGPAKAKASRRKSSASESEPIDLDQLRQFAMAGSTSSHPEGFESIQSLRMRLGVPPQELADHLITKFVDACRDRYDRGLPIPKPDLARCFLSDKGTIVFEDPYTGELIDDKTDDLFKTIGEVFRHAIVTPRAAESRRRDSQTSATLLKQRFDRHDVEETETAGLSAAEKDRRQIIVDQFTDALADRFGKENLQPAHDKALTPRLTKLQPVQVDRRFNWNLVLGVGCMVLVLALVYTGYHIANLRQEQVAKAPRPALTTNDSANLRQDSPVLSPLPPPDPSELRSLERPELSPEDRKKIEESSANLYSNRQTTSSEPDDILDMVAGIAPDGQVDLSSRTTILPDGISIEDLQTQPENLSLDPRANTTTPRTVDDIDALEAMFAENSSADPQASPSRDGDPITPGPPSAPSTKTTPPNHEAAGGYHVALPPVSDTETLASLGSGTPPFVRIESPRTPQFSLRQQSNVTEVTLADEATVVAHLSKSSPSQFRWAEAAKTELAARRLLHARLIDAEGESIFLRPRIETAPYPMAFTPETWNPVWDIRGRLDEKSTRLQFSFDAPETIEWAWIEEFDSSRLNGGTASAVFTTRDSEMVAIGVKMRVRTTDELSLQMGFAGRIDPQFAFQPIDLRSLQQVFEQWRPYLFSAKTKLKLGKEQLSSMSGIAQAGQRRRIAALEDQVEVIEATVNRLRVLLALAEEIHQTVKLNLRLYVQWENEQQTILETITPDAN</sequence>